<feature type="transmembrane region" description="Helical" evidence="2">
    <location>
        <begin position="257"/>
        <end position="282"/>
    </location>
</feature>
<keyword evidence="2" id="KW-1133">Transmembrane helix</keyword>
<proteinExistence type="predicted"/>
<comment type="caution">
    <text evidence="4">The sequence shown here is derived from an EMBL/GenBank/DDBJ whole genome shotgun (WGS) entry which is preliminary data.</text>
</comment>
<feature type="compositionally biased region" description="Polar residues" evidence="1">
    <location>
        <begin position="55"/>
        <end position="64"/>
    </location>
</feature>
<organism evidence="4 5">
    <name type="scientific">Sphaerisporangium flaviroseum</name>
    <dbReference type="NCBI Taxonomy" id="509199"/>
    <lineage>
        <taxon>Bacteria</taxon>
        <taxon>Bacillati</taxon>
        <taxon>Actinomycetota</taxon>
        <taxon>Actinomycetes</taxon>
        <taxon>Streptosporangiales</taxon>
        <taxon>Streptosporangiaceae</taxon>
        <taxon>Sphaerisporangium</taxon>
    </lineage>
</organism>
<evidence type="ECO:0000256" key="2">
    <source>
        <dbReference type="SAM" id="Phobius"/>
    </source>
</evidence>
<evidence type="ECO:0000313" key="4">
    <source>
        <dbReference type="EMBL" id="GAA3797709.1"/>
    </source>
</evidence>
<protein>
    <submittedName>
        <fullName evidence="4">DUF4349 domain-containing protein</fullName>
    </submittedName>
</protein>
<dbReference type="Proteomes" id="UP001500888">
    <property type="component" value="Unassembled WGS sequence"/>
</dbReference>
<evidence type="ECO:0000259" key="3">
    <source>
        <dbReference type="Pfam" id="PF14257"/>
    </source>
</evidence>
<sequence length="341" mass="35072">MAAMAAVVLVVSGCGGGADTQSNSGAAPAARPADLGPAAPDQAGKEGGASEGQDSRATTADSSNVKIPDRAIVYTGEMTVRATDVAASAEKAKQIVTGAGGRLDREESSSYGGEGKSTLVFKIPPERYPAVVGQLGKDLGKRESLSQGTEDVTEQVADVESRVKSGEAALDQLRTLLSKAKTIGEVLSVEREISGREAELESLQARQKSLAAQTSAATLTLNIVGTAAVVVEPDTEPPGFLNGLKSGWNALVGTTKVVLTLIGILLPWLVVLAVLWPAFLAVRRRVRPRTTAKEAAPDAPAGPGEQEPHRPEVTPQPATAGARGSTATETTVTKPEGVPPM</sequence>
<keyword evidence="2" id="KW-0812">Transmembrane</keyword>
<dbReference type="Gene3D" id="1.10.287.1490">
    <property type="match status" value="1"/>
</dbReference>
<keyword evidence="2" id="KW-0472">Membrane</keyword>
<keyword evidence="5" id="KW-1185">Reference proteome</keyword>
<accession>A0ABP7HKG0</accession>
<gene>
    <name evidence="4" type="ORF">GCM10022226_16340</name>
</gene>
<feature type="region of interest" description="Disordered" evidence="1">
    <location>
        <begin position="17"/>
        <end position="64"/>
    </location>
</feature>
<reference evidence="5" key="1">
    <citation type="journal article" date="2019" name="Int. J. Syst. Evol. Microbiol.">
        <title>The Global Catalogue of Microorganisms (GCM) 10K type strain sequencing project: providing services to taxonomists for standard genome sequencing and annotation.</title>
        <authorList>
            <consortium name="The Broad Institute Genomics Platform"/>
            <consortium name="The Broad Institute Genome Sequencing Center for Infectious Disease"/>
            <person name="Wu L."/>
            <person name="Ma J."/>
        </authorList>
    </citation>
    <scope>NUCLEOTIDE SEQUENCE [LARGE SCALE GENOMIC DNA]</scope>
    <source>
        <strain evidence="5">JCM 16908</strain>
    </source>
</reference>
<feature type="region of interest" description="Disordered" evidence="1">
    <location>
        <begin position="289"/>
        <end position="341"/>
    </location>
</feature>
<feature type="domain" description="DUF4349" evidence="3">
    <location>
        <begin position="70"/>
        <end position="279"/>
    </location>
</feature>
<dbReference type="EMBL" id="BAAAZR010000002">
    <property type="protein sequence ID" value="GAA3797709.1"/>
    <property type="molecule type" value="Genomic_DNA"/>
</dbReference>
<name>A0ABP7HKG0_9ACTN</name>
<evidence type="ECO:0000313" key="5">
    <source>
        <dbReference type="Proteomes" id="UP001500888"/>
    </source>
</evidence>
<dbReference type="Pfam" id="PF14257">
    <property type="entry name" value="DUF4349"/>
    <property type="match status" value="1"/>
</dbReference>
<evidence type="ECO:0000256" key="1">
    <source>
        <dbReference type="SAM" id="MobiDB-lite"/>
    </source>
</evidence>
<dbReference type="InterPro" id="IPR025645">
    <property type="entry name" value="DUF4349"/>
</dbReference>